<evidence type="ECO:0000313" key="2">
    <source>
        <dbReference type="Proteomes" id="UP000596742"/>
    </source>
</evidence>
<proteinExistence type="predicted"/>
<dbReference type="Proteomes" id="UP000596742">
    <property type="component" value="Unassembled WGS sequence"/>
</dbReference>
<accession>A0A8B6GZV3</accession>
<protein>
    <submittedName>
        <fullName evidence="1">Uncharacterized protein</fullName>
    </submittedName>
</protein>
<dbReference type="OrthoDB" id="6107556at2759"/>
<keyword evidence="2" id="KW-1185">Reference proteome</keyword>
<dbReference type="AlphaFoldDB" id="A0A8B6GZV3"/>
<evidence type="ECO:0000313" key="1">
    <source>
        <dbReference type="EMBL" id="VDI71723.1"/>
    </source>
</evidence>
<gene>
    <name evidence="1" type="ORF">MGAL_10B006112</name>
</gene>
<reference evidence="1" key="1">
    <citation type="submission" date="2018-11" db="EMBL/GenBank/DDBJ databases">
        <authorList>
            <person name="Alioto T."/>
            <person name="Alioto T."/>
        </authorList>
    </citation>
    <scope>NUCLEOTIDE SEQUENCE</scope>
</reference>
<comment type="caution">
    <text evidence="1">The sequence shown here is derived from an EMBL/GenBank/DDBJ whole genome shotgun (WGS) entry which is preliminary data.</text>
</comment>
<name>A0A8B6GZV3_MYTGA</name>
<dbReference type="EMBL" id="UYJE01009267">
    <property type="protein sequence ID" value="VDI71723.1"/>
    <property type="molecule type" value="Genomic_DNA"/>
</dbReference>
<organism evidence="1 2">
    <name type="scientific">Mytilus galloprovincialis</name>
    <name type="common">Mediterranean mussel</name>
    <dbReference type="NCBI Taxonomy" id="29158"/>
    <lineage>
        <taxon>Eukaryota</taxon>
        <taxon>Metazoa</taxon>
        <taxon>Spiralia</taxon>
        <taxon>Lophotrochozoa</taxon>
        <taxon>Mollusca</taxon>
        <taxon>Bivalvia</taxon>
        <taxon>Autobranchia</taxon>
        <taxon>Pteriomorphia</taxon>
        <taxon>Mytilida</taxon>
        <taxon>Mytiloidea</taxon>
        <taxon>Mytilidae</taxon>
        <taxon>Mytilinae</taxon>
        <taxon>Mytilus</taxon>
    </lineage>
</organism>
<sequence length="337" mass="39545">MDVCLYHADKCHFDIVTRDIEKAKIIPRNYVKRLAMCVCSCRKNKFKITDEVRQLDLQEMANYLGNCIKSEKWPVSLVTMLKPLLLDVRLQQYSQSMLVWILYNAIYCQTYSQLDSLIKKKKSDKVPKKPEQKMTAVQFNHMINKKWRNSLYKIEVIVPMFAGNTKVLQNDERFQNLQLKHKDVVVKIDNKANSEFMDKNLKKTKVKLGGKVKDGLHEMARHLIKIGEDIQNILDKKRSDIFQKKKMARLQRKNYQDSNIDEPDESLLYKEEMTDLYKRRCEANRIGNKTKTPGASLKDGHCMNCLDKFVTLKHPDVCKYHPGFIGMLRFAFQRAKS</sequence>